<evidence type="ECO:0000256" key="3">
    <source>
        <dbReference type="PIRSR" id="PIRSR606225-1"/>
    </source>
</evidence>
<dbReference type="EMBL" id="AGDY01000009">
    <property type="protein sequence ID" value="EMB20744.1"/>
    <property type="molecule type" value="Genomic_DNA"/>
</dbReference>
<dbReference type="PANTHER" id="PTHR21600:SF44">
    <property type="entry name" value="RIBOSOMAL LARGE SUBUNIT PSEUDOURIDINE SYNTHASE D"/>
    <property type="match status" value="1"/>
</dbReference>
<dbReference type="Gene3D" id="3.10.290.10">
    <property type="entry name" value="RNA-binding S4 domain"/>
    <property type="match status" value="1"/>
</dbReference>
<keyword evidence="4" id="KW-0694">RNA-binding</keyword>
<comment type="function">
    <text evidence="5">Responsible for synthesis of pseudouridine from uracil.</text>
</comment>
<evidence type="ECO:0000256" key="4">
    <source>
        <dbReference type="PROSITE-ProRule" id="PRU00182"/>
    </source>
</evidence>
<dbReference type="InterPro" id="IPR020103">
    <property type="entry name" value="PsdUridine_synth_cat_dom_sf"/>
</dbReference>
<dbReference type="Pfam" id="PF00849">
    <property type="entry name" value="PseudoU_synth_2"/>
    <property type="match status" value="1"/>
</dbReference>
<dbReference type="CDD" id="cd02869">
    <property type="entry name" value="PseudoU_synth_RluA_like"/>
    <property type="match status" value="1"/>
</dbReference>
<feature type="active site" evidence="3">
    <location>
        <position position="169"/>
    </location>
</feature>
<dbReference type="GO" id="GO:0140098">
    <property type="term" value="F:catalytic activity, acting on RNA"/>
    <property type="evidence" value="ECO:0007669"/>
    <property type="project" value="UniProtKB-ARBA"/>
</dbReference>
<dbReference type="GO" id="GO:0003723">
    <property type="term" value="F:RNA binding"/>
    <property type="evidence" value="ECO:0007669"/>
    <property type="project" value="UniProtKB-KW"/>
</dbReference>
<dbReference type="CDD" id="cd00165">
    <property type="entry name" value="S4"/>
    <property type="match status" value="1"/>
</dbReference>
<dbReference type="InterPro" id="IPR050188">
    <property type="entry name" value="RluA_PseudoU_synthase"/>
</dbReference>
<feature type="domain" description="Pseudouridine synthase RsuA/RluA-like" evidence="6">
    <location>
        <begin position="96"/>
        <end position="274"/>
    </location>
</feature>
<evidence type="ECO:0000256" key="2">
    <source>
        <dbReference type="ARBA" id="ARBA00023235"/>
    </source>
</evidence>
<dbReference type="InterPro" id="IPR036986">
    <property type="entry name" value="S4_RNA-bd_sf"/>
</dbReference>
<dbReference type="Proteomes" id="UP000011701">
    <property type="component" value="Chromosome"/>
</dbReference>
<protein>
    <recommendedName>
        <fullName evidence="5">Pseudouridine synthase</fullName>
        <ecNumber evidence="5">5.4.99.-</ecNumber>
    </recommendedName>
</protein>
<comment type="catalytic activity">
    <reaction evidence="5">
        <text>a uridine in RNA = a pseudouridine in RNA</text>
        <dbReference type="Rhea" id="RHEA:48348"/>
        <dbReference type="Rhea" id="RHEA-COMP:12068"/>
        <dbReference type="Rhea" id="RHEA-COMP:12069"/>
        <dbReference type="ChEBI" id="CHEBI:65314"/>
        <dbReference type="ChEBI" id="CHEBI:65315"/>
    </reaction>
</comment>
<dbReference type="AlphaFoldDB" id="A0A0F6MN06"/>
<reference evidence="7" key="1">
    <citation type="submission" date="2012-01" db="EMBL/GenBank/DDBJ databases">
        <title>The Genome Sequence of Treponema denticola OTK.</title>
        <authorList>
            <consortium name="The Broad Institute Genome Sequencing Platform"/>
            <person name="Earl A."/>
            <person name="Ward D."/>
            <person name="Feldgarden M."/>
            <person name="Gevers D."/>
            <person name="Blanton J.M."/>
            <person name="Fenno C.J."/>
            <person name="Baranova O.V."/>
            <person name="Mathney J."/>
            <person name="Dewhirst F.E."/>
            <person name="Izard J."/>
            <person name="Young S.K."/>
            <person name="Zeng Q."/>
            <person name="Gargeya S."/>
            <person name="Fitzgerald M."/>
            <person name="Haas B."/>
            <person name="Abouelleil A."/>
            <person name="Alvarado L."/>
            <person name="Arachchi H.M."/>
            <person name="Berlin A."/>
            <person name="Chapman S.B."/>
            <person name="Gearin G."/>
            <person name="Goldberg J."/>
            <person name="Griggs A."/>
            <person name="Gujja S."/>
            <person name="Hansen M."/>
            <person name="Heiman D."/>
            <person name="Howarth C."/>
            <person name="Larimer J."/>
            <person name="Lui A."/>
            <person name="MacDonald P.J.P."/>
            <person name="McCowen C."/>
            <person name="Montmayeur A."/>
            <person name="Murphy C."/>
            <person name="Neiman D."/>
            <person name="Pearson M."/>
            <person name="Priest M."/>
            <person name="Roberts A."/>
            <person name="Saif S."/>
            <person name="Shea T."/>
            <person name="Sisk P."/>
            <person name="Stolte C."/>
            <person name="Sykes S."/>
            <person name="Wortman J."/>
            <person name="Nusbaum C."/>
            <person name="Birren B."/>
        </authorList>
    </citation>
    <scope>NUCLEOTIDE SEQUENCE [LARGE SCALE GENOMIC DNA]</scope>
    <source>
        <strain evidence="7">OTK</strain>
    </source>
</reference>
<evidence type="ECO:0000259" key="6">
    <source>
        <dbReference type="Pfam" id="PF00849"/>
    </source>
</evidence>
<sequence>MTLNKSVPCRSISEKFKVDGLVSPCRIDVYCTETLKNLSRSQLKTGLKSLYVNSQKAKLSRNVQNGDLIELVWDNPIPEYAHPQKLPLNIIYEDENIIVVNKERGMVTHPAGGNWDGTLVNALNYYRLYDSRIKDEFAVELNKLLSGEVKNIEKLSLDPYRMGIVHRLDKETSGLIITARNLKTEKLLKSFFKKRAVKKYYLAVLDGVPPKNKGRIKTSVFRSSSDRKKFSVSADLSKGKKALSAYKVLKSDGKMSLVLFRIYTGRTHQIRLHAKFMGCPVAGDKVYGKKKTGPDKKTGREKKTGLAKKTGLEKTGMPLMLHAYKLIIPDTVNSKKEFRAPIPNDFKQILTREALC</sequence>
<dbReference type="InterPro" id="IPR006225">
    <property type="entry name" value="PsdUridine_synth_RluC/D"/>
</dbReference>
<accession>A0A0F6MN06</accession>
<evidence type="ECO:0000313" key="7">
    <source>
        <dbReference type="EMBL" id="EMB20744.1"/>
    </source>
</evidence>
<evidence type="ECO:0000256" key="1">
    <source>
        <dbReference type="ARBA" id="ARBA00010876"/>
    </source>
</evidence>
<dbReference type="PROSITE" id="PS50889">
    <property type="entry name" value="S4"/>
    <property type="match status" value="1"/>
</dbReference>
<dbReference type="GO" id="GO:0009982">
    <property type="term" value="F:pseudouridine synthase activity"/>
    <property type="evidence" value="ECO:0007669"/>
    <property type="project" value="InterPro"/>
</dbReference>
<dbReference type="GO" id="GO:0000455">
    <property type="term" value="P:enzyme-directed rRNA pseudouridine synthesis"/>
    <property type="evidence" value="ECO:0007669"/>
    <property type="project" value="TreeGrafter"/>
</dbReference>
<evidence type="ECO:0000256" key="5">
    <source>
        <dbReference type="RuleBase" id="RU362028"/>
    </source>
</evidence>
<comment type="caution">
    <text evidence="7">The sequence shown here is derived from an EMBL/GenBank/DDBJ whole genome shotgun (WGS) entry which is preliminary data.</text>
</comment>
<dbReference type="HOGENOM" id="CLU_016902_4_4_12"/>
<organism evidence="7">
    <name type="scientific">Treponema denticola OTK</name>
    <dbReference type="NCBI Taxonomy" id="999434"/>
    <lineage>
        <taxon>Bacteria</taxon>
        <taxon>Pseudomonadati</taxon>
        <taxon>Spirochaetota</taxon>
        <taxon>Spirochaetia</taxon>
        <taxon>Spirochaetales</taxon>
        <taxon>Treponemataceae</taxon>
        <taxon>Treponema</taxon>
    </lineage>
</organism>
<gene>
    <name evidence="7" type="ORF">HMPREF9723_02204</name>
</gene>
<dbReference type="Gene3D" id="3.30.2350.10">
    <property type="entry name" value="Pseudouridine synthase"/>
    <property type="match status" value="1"/>
</dbReference>
<dbReference type="InterPro" id="IPR006145">
    <property type="entry name" value="PsdUridine_synth_RsuA/RluA"/>
</dbReference>
<dbReference type="PANTHER" id="PTHR21600">
    <property type="entry name" value="MITOCHONDRIAL RNA PSEUDOURIDINE SYNTHASE"/>
    <property type="match status" value="1"/>
</dbReference>
<dbReference type="RefSeq" id="WP_002693277.1">
    <property type="nucleotide sequence ID" value="NZ_CM001797.1"/>
</dbReference>
<dbReference type="SUPFAM" id="SSF55120">
    <property type="entry name" value="Pseudouridine synthase"/>
    <property type="match status" value="1"/>
</dbReference>
<dbReference type="EC" id="5.4.99.-" evidence="5"/>
<keyword evidence="2 5" id="KW-0413">Isomerase</keyword>
<proteinExistence type="inferred from homology"/>
<dbReference type="NCBIfam" id="TIGR00005">
    <property type="entry name" value="rluA_subfam"/>
    <property type="match status" value="1"/>
</dbReference>
<dbReference type="PATRIC" id="fig|999434.4.peg.2295"/>
<name>A0A0F6MN06_TREDN</name>
<comment type="similarity">
    <text evidence="1 5">Belongs to the pseudouridine synthase RluA family.</text>
</comment>